<dbReference type="NCBIfam" id="NF040713">
    <property type="entry name" value="ZapE"/>
    <property type="match status" value="1"/>
</dbReference>
<proteinExistence type="predicted"/>
<sequence length="363" mass="40717">MTVSPPGIDLLIRQPNLEPHRLLTSLRPGRRFEQVRFSNYMPNPAFPSQAQGRQRLEQFIQHLNRPEVPSLLSRLFRRAKPESRGLYLDGGFGVGKTHLLVSAYFAVLGDGEPAHPELPQPVKLAGFQELMSIIGVLGMPRAIQAFAEVKLLCIDEFELDDPGNTHLANTFLGEIMTRGTHVLATSNTPPGALGEGRFNAARFQEQIRALTTHFDALRIDGTDFRQQGYLSRDLLSPREYQPWVTRQDPNTLAQLGSEELQHLLLAVHPAALSSLLEGVEALGVVNLTPMTHPKKALRENTAIRFVHFIDRVYELGLRVGLTGVSLDDLFHESYRERGYAKKYARCLSRLAEMTSETRQSLHT</sequence>
<organism evidence="3 4">
    <name type="scientific">Deinococcus carri</name>
    <dbReference type="NCBI Taxonomy" id="1211323"/>
    <lineage>
        <taxon>Bacteria</taxon>
        <taxon>Thermotogati</taxon>
        <taxon>Deinococcota</taxon>
        <taxon>Deinococci</taxon>
        <taxon>Deinococcales</taxon>
        <taxon>Deinococcaceae</taxon>
        <taxon>Deinococcus</taxon>
    </lineage>
</organism>
<evidence type="ECO:0000313" key="3">
    <source>
        <dbReference type="EMBL" id="GAA5513220.1"/>
    </source>
</evidence>
<dbReference type="InterPro" id="IPR005654">
    <property type="entry name" value="ATPase_AFG1-like"/>
</dbReference>
<keyword evidence="4" id="KW-1185">Reference proteome</keyword>
<dbReference type="Gene3D" id="3.40.50.300">
    <property type="entry name" value="P-loop containing nucleotide triphosphate hydrolases"/>
    <property type="match status" value="1"/>
</dbReference>
<name>A0ABP9W902_9DEIO</name>
<accession>A0ABP9W902</accession>
<keyword evidence="3" id="KW-0132">Cell division</keyword>
<comment type="caution">
    <text evidence="3">The sequence shown here is derived from an EMBL/GenBank/DDBJ whole genome shotgun (WGS) entry which is preliminary data.</text>
</comment>
<dbReference type="Pfam" id="PF03969">
    <property type="entry name" value="AFG1_ATPase"/>
    <property type="match status" value="2"/>
</dbReference>
<dbReference type="PANTHER" id="PTHR12169">
    <property type="entry name" value="ATPASE N2B"/>
    <property type="match status" value="1"/>
</dbReference>
<keyword evidence="1" id="KW-0547">Nucleotide-binding</keyword>
<dbReference type="GO" id="GO:0051301">
    <property type="term" value="P:cell division"/>
    <property type="evidence" value="ECO:0007669"/>
    <property type="project" value="UniProtKB-KW"/>
</dbReference>
<dbReference type="EMBL" id="BAABRP010000006">
    <property type="protein sequence ID" value="GAA5513220.1"/>
    <property type="molecule type" value="Genomic_DNA"/>
</dbReference>
<evidence type="ECO:0000313" key="4">
    <source>
        <dbReference type="Proteomes" id="UP001401887"/>
    </source>
</evidence>
<dbReference type="InterPro" id="IPR027417">
    <property type="entry name" value="P-loop_NTPase"/>
</dbReference>
<gene>
    <name evidence="3" type="primary">zapE_1</name>
    <name evidence="3" type="ORF">Dcar01_01946</name>
</gene>
<keyword evidence="2" id="KW-0067">ATP-binding</keyword>
<protein>
    <submittedName>
        <fullName evidence="3">Cell division protein ZapE</fullName>
    </submittedName>
</protein>
<evidence type="ECO:0000256" key="2">
    <source>
        <dbReference type="ARBA" id="ARBA00022840"/>
    </source>
</evidence>
<dbReference type="SUPFAM" id="SSF52540">
    <property type="entry name" value="P-loop containing nucleoside triphosphate hydrolases"/>
    <property type="match status" value="1"/>
</dbReference>
<keyword evidence="3" id="KW-0131">Cell cycle</keyword>
<reference evidence="3 4" key="1">
    <citation type="submission" date="2024-02" db="EMBL/GenBank/DDBJ databases">
        <title>Deinococcus carri NBRC 110142.</title>
        <authorList>
            <person name="Ichikawa N."/>
            <person name="Katano-Makiyama Y."/>
            <person name="Hidaka K."/>
        </authorList>
    </citation>
    <scope>NUCLEOTIDE SEQUENCE [LARGE SCALE GENOMIC DNA]</scope>
    <source>
        <strain evidence="3 4">NBRC 110142</strain>
    </source>
</reference>
<dbReference type="PANTHER" id="PTHR12169:SF6">
    <property type="entry name" value="AFG1-LIKE ATPASE"/>
    <property type="match status" value="1"/>
</dbReference>
<evidence type="ECO:0000256" key="1">
    <source>
        <dbReference type="ARBA" id="ARBA00022741"/>
    </source>
</evidence>
<dbReference type="Proteomes" id="UP001401887">
    <property type="component" value="Unassembled WGS sequence"/>
</dbReference>